<keyword evidence="8" id="KW-1185">Reference proteome</keyword>
<dbReference type="PROSITE" id="PS51257">
    <property type="entry name" value="PROKAR_LIPOPROTEIN"/>
    <property type="match status" value="1"/>
</dbReference>
<dbReference type="PANTHER" id="PTHR45625">
    <property type="entry name" value="PEPTIDYL-PROLYL CIS-TRANS ISOMERASE-RELATED"/>
    <property type="match status" value="1"/>
</dbReference>
<comment type="similarity">
    <text evidence="1 4">Belongs to the cyclophilin-type PPIase family.</text>
</comment>
<sequence>MKNICYILIAACMFLGCEDTKTSTPTLDASQKNETPKATQKAEKKEEKKKEKHEVITNKNVLDYMIAYGEKNKEQKVRIVTDFGNIDIKLYNETPYHRANFIMLAKRNYFQGTQFHRVVKDFIIQGGNSDGWSVAKKRERIGKYLLPPDTKKGFKHDRGVISMPSGDIDRAYKYASPYEFFIVQKKGGTHHLNKEYTAFGKVIAGMDVVDKIANQETDKGEWPKKEIMIRRVEVLD</sequence>
<feature type="compositionally biased region" description="Polar residues" evidence="5">
    <location>
        <begin position="24"/>
        <end position="38"/>
    </location>
</feature>
<evidence type="ECO:0000259" key="6">
    <source>
        <dbReference type="PROSITE" id="PS50072"/>
    </source>
</evidence>
<comment type="catalytic activity">
    <reaction evidence="4">
        <text>[protein]-peptidylproline (omega=180) = [protein]-peptidylproline (omega=0)</text>
        <dbReference type="Rhea" id="RHEA:16237"/>
        <dbReference type="Rhea" id="RHEA-COMP:10747"/>
        <dbReference type="Rhea" id="RHEA-COMP:10748"/>
        <dbReference type="ChEBI" id="CHEBI:83833"/>
        <dbReference type="ChEBI" id="CHEBI:83834"/>
        <dbReference type="EC" id="5.2.1.8"/>
    </reaction>
</comment>
<evidence type="ECO:0000313" key="8">
    <source>
        <dbReference type="Proteomes" id="UP000619238"/>
    </source>
</evidence>
<dbReference type="EMBL" id="JACGWS010000002">
    <property type="protein sequence ID" value="MBC8753821.1"/>
    <property type="molecule type" value="Genomic_DNA"/>
</dbReference>
<keyword evidence="3 4" id="KW-0413">Isomerase</keyword>
<proteinExistence type="inferred from homology"/>
<dbReference type="InterPro" id="IPR020892">
    <property type="entry name" value="Cyclophilin-type_PPIase_CS"/>
</dbReference>
<dbReference type="PROSITE" id="PS50072">
    <property type="entry name" value="CSA_PPIASE_2"/>
    <property type="match status" value="1"/>
</dbReference>
<gene>
    <name evidence="7" type="ORF">H2O64_04015</name>
</gene>
<dbReference type="InterPro" id="IPR029000">
    <property type="entry name" value="Cyclophilin-like_dom_sf"/>
</dbReference>
<dbReference type="PANTHER" id="PTHR45625:SF4">
    <property type="entry name" value="PEPTIDYLPROLYL ISOMERASE DOMAIN AND WD REPEAT-CONTAINING PROTEIN 1"/>
    <property type="match status" value="1"/>
</dbReference>
<feature type="compositionally biased region" description="Basic and acidic residues" evidence="5">
    <location>
        <begin position="40"/>
        <end position="52"/>
    </location>
</feature>
<evidence type="ECO:0000256" key="2">
    <source>
        <dbReference type="ARBA" id="ARBA00023110"/>
    </source>
</evidence>
<dbReference type="InterPro" id="IPR044666">
    <property type="entry name" value="Cyclophilin_A-like"/>
</dbReference>
<feature type="domain" description="PPIase cyclophilin-type" evidence="6">
    <location>
        <begin position="84"/>
        <end position="234"/>
    </location>
</feature>
<accession>A0ABR7Q5J0</accession>
<dbReference type="Proteomes" id="UP000619238">
    <property type="component" value="Unassembled WGS sequence"/>
</dbReference>
<dbReference type="PRINTS" id="PR00153">
    <property type="entry name" value="CSAPPISMRASE"/>
</dbReference>
<dbReference type="Gene3D" id="2.40.100.10">
    <property type="entry name" value="Cyclophilin-like"/>
    <property type="match status" value="1"/>
</dbReference>
<dbReference type="RefSeq" id="WP_187560858.1">
    <property type="nucleotide sequence ID" value="NZ_JACGWS010000002.1"/>
</dbReference>
<name>A0ABR7Q5J0_9FLAO</name>
<dbReference type="CDD" id="cd00317">
    <property type="entry name" value="cyclophilin"/>
    <property type="match status" value="1"/>
</dbReference>
<dbReference type="Pfam" id="PF00160">
    <property type="entry name" value="Pro_isomerase"/>
    <property type="match status" value="1"/>
</dbReference>
<evidence type="ECO:0000256" key="5">
    <source>
        <dbReference type="SAM" id="MobiDB-lite"/>
    </source>
</evidence>
<dbReference type="InterPro" id="IPR002130">
    <property type="entry name" value="Cyclophilin-type_PPIase_dom"/>
</dbReference>
<keyword evidence="2 4" id="KW-0697">Rotamase</keyword>
<evidence type="ECO:0000256" key="1">
    <source>
        <dbReference type="ARBA" id="ARBA00007365"/>
    </source>
</evidence>
<evidence type="ECO:0000313" key="7">
    <source>
        <dbReference type="EMBL" id="MBC8753821.1"/>
    </source>
</evidence>
<feature type="region of interest" description="Disordered" evidence="5">
    <location>
        <begin position="24"/>
        <end position="52"/>
    </location>
</feature>
<dbReference type="PROSITE" id="PS00170">
    <property type="entry name" value="CSA_PPIASE_1"/>
    <property type="match status" value="1"/>
</dbReference>
<comment type="caution">
    <text evidence="7">The sequence shown here is derived from an EMBL/GenBank/DDBJ whole genome shotgun (WGS) entry which is preliminary data.</text>
</comment>
<organism evidence="7 8">
    <name type="scientific">Kordia aestuariivivens</name>
    <dbReference type="NCBI Taxonomy" id="2759037"/>
    <lineage>
        <taxon>Bacteria</taxon>
        <taxon>Pseudomonadati</taxon>
        <taxon>Bacteroidota</taxon>
        <taxon>Flavobacteriia</taxon>
        <taxon>Flavobacteriales</taxon>
        <taxon>Flavobacteriaceae</taxon>
        <taxon>Kordia</taxon>
    </lineage>
</organism>
<dbReference type="GO" id="GO:0016853">
    <property type="term" value="F:isomerase activity"/>
    <property type="evidence" value="ECO:0007669"/>
    <property type="project" value="UniProtKB-KW"/>
</dbReference>
<evidence type="ECO:0000256" key="4">
    <source>
        <dbReference type="RuleBase" id="RU363019"/>
    </source>
</evidence>
<evidence type="ECO:0000256" key="3">
    <source>
        <dbReference type="ARBA" id="ARBA00023235"/>
    </source>
</evidence>
<reference evidence="7 8" key="1">
    <citation type="submission" date="2020-07" db="EMBL/GenBank/DDBJ databases">
        <title>Description of Kordia aestuariivivens sp. nov., isolated from a tidal flat.</title>
        <authorList>
            <person name="Park S."/>
            <person name="Yoon J.-H."/>
        </authorList>
    </citation>
    <scope>NUCLEOTIDE SEQUENCE [LARGE SCALE GENOMIC DNA]</scope>
    <source>
        <strain evidence="7 8">YSTF-M3</strain>
    </source>
</reference>
<dbReference type="EC" id="5.2.1.8" evidence="4"/>
<protein>
    <recommendedName>
        <fullName evidence="4">Peptidyl-prolyl cis-trans isomerase</fullName>
        <shortName evidence="4">PPIase</shortName>
        <ecNumber evidence="4">5.2.1.8</ecNumber>
    </recommendedName>
</protein>
<dbReference type="SUPFAM" id="SSF50891">
    <property type="entry name" value="Cyclophilin-like"/>
    <property type="match status" value="1"/>
</dbReference>
<comment type="function">
    <text evidence="4">PPIases accelerate the folding of proteins. It catalyzes the cis-trans isomerization of proline imidic peptide bonds in oligopeptides.</text>
</comment>